<evidence type="ECO:0000313" key="2">
    <source>
        <dbReference type="Proteomes" id="UP001162156"/>
    </source>
</evidence>
<protein>
    <submittedName>
        <fullName evidence="1">Uncharacterized protein</fullName>
    </submittedName>
</protein>
<comment type="caution">
    <text evidence="1">The sequence shown here is derived from an EMBL/GenBank/DDBJ whole genome shotgun (WGS) entry which is preliminary data.</text>
</comment>
<reference evidence="1" key="1">
    <citation type="journal article" date="2023" name="Insect Mol. Biol.">
        <title>Genome sequencing provides insights into the evolution of gene families encoding plant cell wall-degrading enzymes in longhorned beetles.</title>
        <authorList>
            <person name="Shin N.R."/>
            <person name="Okamura Y."/>
            <person name="Kirsch R."/>
            <person name="Pauchet Y."/>
        </authorList>
    </citation>
    <scope>NUCLEOTIDE SEQUENCE</scope>
    <source>
        <strain evidence="1">RBIC_L_NR</strain>
    </source>
</reference>
<gene>
    <name evidence="1" type="ORF">NQ314_005691</name>
</gene>
<organism evidence="1 2">
    <name type="scientific">Rhamnusium bicolor</name>
    <dbReference type="NCBI Taxonomy" id="1586634"/>
    <lineage>
        <taxon>Eukaryota</taxon>
        <taxon>Metazoa</taxon>
        <taxon>Ecdysozoa</taxon>
        <taxon>Arthropoda</taxon>
        <taxon>Hexapoda</taxon>
        <taxon>Insecta</taxon>
        <taxon>Pterygota</taxon>
        <taxon>Neoptera</taxon>
        <taxon>Endopterygota</taxon>
        <taxon>Coleoptera</taxon>
        <taxon>Polyphaga</taxon>
        <taxon>Cucujiformia</taxon>
        <taxon>Chrysomeloidea</taxon>
        <taxon>Cerambycidae</taxon>
        <taxon>Lepturinae</taxon>
        <taxon>Rhagiini</taxon>
        <taxon>Rhamnusium</taxon>
    </lineage>
</organism>
<dbReference type="Proteomes" id="UP001162156">
    <property type="component" value="Unassembled WGS sequence"/>
</dbReference>
<dbReference type="EMBL" id="JANEYF010001578">
    <property type="protein sequence ID" value="KAJ8962974.1"/>
    <property type="molecule type" value="Genomic_DNA"/>
</dbReference>
<evidence type="ECO:0000313" key="1">
    <source>
        <dbReference type="EMBL" id="KAJ8962974.1"/>
    </source>
</evidence>
<sequence length="76" mass="8369">MREDNDGEGEEGTYFVDQAGHYYFQAKGDTQPVMTVMSGLGESSGGDGEEFIINHENDEDAEDGDEVITKLEISFN</sequence>
<proteinExistence type="predicted"/>
<dbReference type="AlphaFoldDB" id="A0AAV8ZEQ7"/>
<name>A0AAV8ZEQ7_9CUCU</name>
<accession>A0AAV8ZEQ7</accession>
<keyword evidence="2" id="KW-1185">Reference proteome</keyword>